<keyword evidence="3" id="KW-1185">Reference proteome</keyword>
<evidence type="ECO:0000259" key="1">
    <source>
        <dbReference type="Pfam" id="PF22522"/>
    </source>
</evidence>
<dbReference type="RefSeq" id="WP_229815654.1">
    <property type="nucleotide sequence ID" value="NZ_BMZP01000024.1"/>
</dbReference>
<sequence length="167" mass="18394">MILQPVAIEEIAPLLDAAREAAIAYYRLTGKPLGITGEIGEYEAAKILGLQLAPARTPGYDAIGPDARRIQIKARMYPRNKPLGGQRMGSIKRTGDFDAVMLVMLDHAYQPWGIWEAQRDDVFRELDLPGSKSRNERGALAVAKFISIATQLWNTTPQSRAATSCKL</sequence>
<organism evidence="2 3">
    <name type="scientific">Novosphingobium pokkalii</name>
    <dbReference type="NCBI Taxonomy" id="1770194"/>
    <lineage>
        <taxon>Bacteria</taxon>
        <taxon>Pseudomonadati</taxon>
        <taxon>Pseudomonadota</taxon>
        <taxon>Alphaproteobacteria</taxon>
        <taxon>Sphingomonadales</taxon>
        <taxon>Sphingomonadaceae</taxon>
        <taxon>Novosphingobium</taxon>
    </lineage>
</organism>
<dbReference type="EMBL" id="JBHRYE010000048">
    <property type="protein sequence ID" value="MFC3673556.1"/>
    <property type="molecule type" value="Genomic_DNA"/>
</dbReference>
<feature type="domain" description="DUF6998" evidence="1">
    <location>
        <begin position="36"/>
        <end position="79"/>
    </location>
</feature>
<proteinExistence type="predicted"/>
<comment type="caution">
    <text evidence="2">The sequence shown here is derived from an EMBL/GenBank/DDBJ whole genome shotgun (WGS) entry which is preliminary data.</text>
</comment>
<gene>
    <name evidence="2" type="ORF">ACFOOT_19210</name>
</gene>
<reference evidence="3" key="1">
    <citation type="journal article" date="2019" name="Int. J. Syst. Evol. Microbiol.">
        <title>The Global Catalogue of Microorganisms (GCM) 10K type strain sequencing project: providing services to taxonomists for standard genome sequencing and annotation.</title>
        <authorList>
            <consortium name="The Broad Institute Genomics Platform"/>
            <consortium name="The Broad Institute Genome Sequencing Center for Infectious Disease"/>
            <person name="Wu L."/>
            <person name="Ma J."/>
        </authorList>
    </citation>
    <scope>NUCLEOTIDE SEQUENCE [LARGE SCALE GENOMIC DNA]</scope>
    <source>
        <strain evidence="3">KCTC 42224</strain>
    </source>
</reference>
<name>A0ABV7V814_9SPHN</name>
<dbReference type="Proteomes" id="UP001595683">
    <property type="component" value="Unassembled WGS sequence"/>
</dbReference>
<protein>
    <submittedName>
        <fullName evidence="2">DUF6998 domain-containing protein</fullName>
    </submittedName>
</protein>
<dbReference type="InterPro" id="IPR054267">
    <property type="entry name" value="DUF6998"/>
</dbReference>
<accession>A0ABV7V814</accession>
<evidence type="ECO:0000313" key="3">
    <source>
        <dbReference type="Proteomes" id="UP001595683"/>
    </source>
</evidence>
<evidence type="ECO:0000313" key="2">
    <source>
        <dbReference type="EMBL" id="MFC3673556.1"/>
    </source>
</evidence>
<dbReference type="Pfam" id="PF22522">
    <property type="entry name" value="DUF6998"/>
    <property type="match status" value="1"/>
</dbReference>